<dbReference type="PRINTS" id="PR00476">
    <property type="entry name" value="PHFRCTKINASE"/>
</dbReference>
<dbReference type="GO" id="GO:0006002">
    <property type="term" value="P:fructose 6-phosphate metabolic process"/>
    <property type="evidence" value="ECO:0007669"/>
    <property type="project" value="InterPro"/>
</dbReference>
<evidence type="ECO:0000313" key="11">
    <source>
        <dbReference type="Ensembl" id="ENSCANP00000026811.1"/>
    </source>
</evidence>
<dbReference type="PANTHER" id="PTHR13697:SF59">
    <property type="entry name" value="ATP-DEPENDENT 6-PHOSPHOFRUCTOKINASE, MUSCLE TYPE"/>
    <property type="match status" value="1"/>
</dbReference>
<dbReference type="GO" id="GO:0061621">
    <property type="term" value="P:canonical glycolysis"/>
    <property type="evidence" value="ECO:0007669"/>
    <property type="project" value="TreeGrafter"/>
</dbReference>
<dbReference type="SUPFAM" id="SSF53784">
    <property type="entry name" value="Phosphofructokinase"/>
    <property type="match status" value="1"/>
</dbReference>
<comment type="pathway">
    <text evidence="2">Carbohydrate degradation; glycolysis; D-glyceraldehyde 3-phosphate and glycerone phosphate from D-glucose: step 3/4.</text>
</comment>
<name>A0A2K5JDB5_COLAP</name>
<sequence length="102" mass="11026">MTHEEHHAAKTLGIGKAIAVLTSGGDAQGMNAAVRAVVRVGIFTGARVFFVHEGYQGLVDGGDNIKEATWESVSMMLQLLSSLKIHGQKFNMQYLLKALPRC</sequence>
<evidence type="ECO:0000313" key="12">
    <source>
        <dbReference type="Proteomes" id="UP000233080"/>
    </source>
</evidence>
<feature type="domain" description="Phosphofructokinase" evidence="10">
    <location>
        <begin position="18"/>
        <end position="78"/>
    </location>
</feature>
<dbReference type="GO" id="GO:0005524">
    <property type="term" value="F:ATP binding"/>
    <property type="evidence" value="ECO:0007669"/>
    <property type="project" value="TreeGrafter"/>
</dbReference>
<dbReference type="GO" id="GO:0016208">
    <property type="term" value="F:AMP binding"/>
    <property type="evidence" value="ECO:0007669"/>
    <property type="project" value="TreeGrafter"/>
</dbReference>
<keyword evidence="4" id="KW-0808">Transferase</keyword>
<dbReference type="GO" id="GO:0005945">
    <property type="term" value="C:6-phosphofructokinase complex"/>
    <property type="evidence" value="ECO:0007669"/>
    <property type="project" value="TreeGrafter"/>
</dbReference>
<evidence type="ECO:0000256" key="1">
    <source>
        <dbReference type="ARBA" id="ARBA00001946"/>
    </source>
</evidence>
<dbReference type="InterPro" id="IPR022953">
    <property type="entry name" value="ATP_PFK"/>
</dbReference>
<protein>
    <recommendedName>
        <fullName evidence="10">Phosphofructokinase domain-containing protein</fullName>
    </recommendedName>
</protein>
<comment type="catalytic activity">
    <reaction evidence="9">
        <text>beta-D-fructose 6-phosphate + ATP = beta-D-fructose 1,6-bisphosphate + ADP + H(+)</text>
        <dbReference type="Rhea" id="RHEA:16109"/>
        <dbReference type="ChEBI" id="CHEBI:15378"/>
        <dbReference type="ChEBI" id="CHEBI:30616"/>
        <dbReference type="ChEBI" id="CHEBI:32966"/>
        <dbReference type="ChEBI" id="CHEBI:57634"/>
        <dbReference type="ChEBI" id="CHEBI:456216"/>
        <dbReference type="EC" id="2.7.1.11"/>
    </reaction>
</comment>
<keyword evidence="5" id="KW-0479">Metal-binding</keyword>
<dbReference type="GO" id="GO:0042802">
    <property type="term" value="F:identical protein binding"/>
    <property type="evidence" value="ECO:0007669"/>
    <property type="project" value="TreeGrafter"/>
</dbReference>
<dbReference type="Gene3D" id="3.40.50.450">
    <property type="match status" value="1"/>
</dbReference>
<dbReference type="GO" id="GO:0070095">
    <property type="term" value="F:fructose-6-phosphate binding"/>
    <property type="evidence" value="ECO:0007669"/>
    <property type="project" value="TreeGrafter"/>
</dbReference>
<evidence type="ECO:0000256" key="7">
    <source>
        <dbReference type="ARBA" id="ARBA00022842"/>
    </source>
</evidence>
<dbReference type="InterPro" id="IPR000023">
    <property type="entry name" value="Phosphofructokinase_dom"/>
</dbReference>
<evidence type="ECO:0000256" key="6">
    <source>
        <dbReference type="ARBA" id="ARBA00022777"/>
    </source>
</evidence>
<dbReference type="AlphaFoldDB" id="A0A2K5JDB5"/>
<reference evidence="11" key="1">
    <citation type="submission" date="2025-08" db="UniProtKB">
        <authorList>
            <consortium name="Ensembl"/>
        </authorList>
    </citation>
    <scope>IDENTIFICATION</scope>
</reference>
<evidence type="ECO:0000256" key="5">
    <source>
        <dbReference type="ARBA" id="ARBA00022723"/>
    </source>
</evidence>
<proteinExistence type="predicted"/>
<keyword evidence="8" id="KW-0324">Glycolysis</keyword>
<accession>A0A2K5JDB5</accession>
<evidence type="ECO:0000256" key="9">
    <source>
        <dbReference type="ARBA" id="ARBA00048070"/>
    </source>
</evidence>
<dbReference type="GO" id="GO:0048029">
    <property type="term" value="F:monosaccharide binding"/>
    <property type="evidence" value="ECO:0007669"/>
    <property type="project" value="TreeGrafter"/>
</dbReference>
<organism evidence="11 12">
    <name type="scientific">Colobus angolensis palliatus</name>
    <name type="common">Peters' Angolan colobus</name>
    <dbReference type="NCBI Taxonomy" id="336983"/>
    <lineage>
        <taxon>Eukaryota</taxon>
        <taxon>Metazoa</taxon>
        <taxon>Chordata</taxon>
        <taxon>Craniata</taxon>
        <taxon>Vertebrata</taxon>
        <taxon>Euteleostomi</taxon>
        <taxon>Mammalia</taxon>
        <taxon>Eutheria</taxon>
        <taxon>Euarchontoglires</taxon>
        <taxon>Primates</taxon>
        <taxon>Haplorrhini</taxon>
        <taxon>Catarrhini</taxon>
        <taxon>Cercopithecidae</taxon>
        <taxon>Colobinae</taxon>
        <taxon>Colobus</taxon>
    </lineage>
</organism>
<dbReference type="UniPathway" id="UPA00109">
    <property type="reaction ID" value="UER00182"/>
</dbReference>
<dbReference type="GO" id="GO:0046872">
    <property type="term" value="F:metal ion binding"/>
    <property type="evidence" value="ECO:0007669"/>
    <property type="project" value="UniProtKB-KW"/>
</dbReference>
<dbReference type="Ensembl" id="ENSCANT00000049826.1">
    <property type="protein sequence ID" value="ENSCANP00000026811.1"/>
    <property type="gene ID" value="ENSCANG00000036708.1"/>
</dbReference>
<dbReference type="Pfam" id="PF00365">
    <property type="entry name" value="PFK"/>
    <property type="match status" value="1"/>
</dbReference>
<evidence type="ECO:0000256" key="2">
    <source>
        <dbReference type="ARBA" id="ARBA00004679"/>
    </source>
</evidence>
<dbReference type="InterPro" id="IPR035966">
    <property type="entry name" value="PKF_sf"/>
</dbReference>
<keyword evidence="12" id="KW-1185">Reference proteome</keyword>
<dbReference type="PANTHER" id="PTHR13697">
    <property type="entry name" value="PHOSPHOFRUCTOKINASE"/>
    <property type="match status" value="1"/>
</dbReference>
<keyword evidence="3" id="KW-0963">Cytoplasm</keyword>
<dbReference type="GO" id="GO:0003872">
    <property type="term" value="F:6-phosphofructokinase activity"/>
    <property type="evidence" value="ECO:0007669"/>
    <property type="project" value="UniProtKB-EC"/>
</dbReference>
<keyword evidence="7" id="KW-0460">Magnesium</keyword>
<dbReference type="GO" id="GO:0030388">
    <property type="term" value="P:fructose 1,6-bisphosphate metabolic process"/>
    <property type="evidence" value="ECO:0007669"/>
    <property type="project" value="TreeGrafter"/>
</dbReference>
<evidence type="ECO:0000256" key="8">
    <source>
        <dbReference type="ARBA" id="ARBA00023152"/>
    </source>
</evidence>
<reference evidence="11" key="2">
    <citation type="submission" date="2025-09" db="UniProtKB">
        <authorList>
            <consortium name="Ensembl"/>
        </authorList>
    </citation>
    <scope>IDENTIFICATION</scope>
</reference>
<dbReference type="GO" id="GO:0016020">
    <property type="term" value="C:membrane"/>
    <property type="evidence" value="ECO:0007669"/>
    <property type="project" value="TreeGrafter"/>
</dbReference>
<evidence type="ECO:0000256" key="3">
    <source>
        <dbReference type="ARBA" id="ARBA00022490"/>
    </source>
</evidence>
<keyword evidence="6" id="KW-0418">Kinase</keyword>
<evidence type="ECO:0000256" key="4">
    <source>
        <dbReference type="ARBA" id="ARBA00022679"/>
    </source>
</evidence>
<dbReference type="Proteomes" id="UP000233080">
    <property type="component" value="Unassembled WGS sequence"/>
</dbReference>
<evidence type="ECO:0000259" key="10">
    <source>
        <dbReference type="Pfam" id="PF00365"/>
    </source>
</evidence>
<comment type="cofactor">
    <cofactor evidence="1">
        <name>Mg(2+)</name>
        <dbReference type="ChEBI" id="CHEBI:18420"/>
    </cofactor>
</comment>